<dbReference type="PANTHER" id="PTHR33155:SF8">
    <property type="entry name" value="PROTEIN FANTASTIC FOUR 1"/>
    <property type="match status" value="1"/>
</dbReference>
<feature type="region of interest" description="Disordered" evidence="2">
    <location>
        <begin position="140"/>
        <end position="161"/>
    </location>
</feature>
<proteinExistence type="inferred from homology"/>
<accession>A0ABY9C4K6</accession>
<feature type="region of interest" description="Disordered" evidence="2">
    <location>
        <begin position="253"/>
        <end position="341"/>
    </location>
</feature>
<feature type="compositionally biased region" description="Polar residues" evidence="2">
    <location>
        <begin position="140"/>
        <end position="160"/>
    </location>
</feature>
<dbReference type="PANTHER" id="PTHR33155">
    <property type="entry name" value="FANTASTIC FOUR-LIKE PROTEIN (DUF3049)"/>
    <property type="match status" value="1"/>
</dbReference>
<feature type="compositionally biased region" description="Acidic residues" evidence="2">
    <location>
        <begin position="298"/>
        <end position="310"/>
    </location>
</feature>
<comment type="similarity">
    <text evidence="1">Belongs to the fantastic four family.</text>
</comment>
<gene>
    <name evidence="4" type="ORF">VitviT2T_009356</name>
</gene>
<reference evidence="4 5" key="1">
    <citation type="journal article" date="2023" name="Hortic Res">
        <title>The complete reference genome for grapevine (Vitis vinifera L.) genetics and breeding.</title>
        <authorList>
            <person name="Shi X."/>
            <person name="Cao S."/>
            <person name="Wang X."/>
            <person name="Huang S."/>
            <person name="Wang Y."/>
            <person name="Liu Z."/>
            <person name="Liu W."/>
            <person name="Leng X."/>
            <person name="Peng Y."/>
            <person name="Wang N."/>
            <person name="Wang Y."/>
            <person name="Ma Z."/>
            <person name="Xu X."/>
            <person name="Zhang F."/>
            <person name="Xue H."/>
            <person name="Zhong H."/>
            <person name="Wang Y."/>
            <person name="Zhang K."/>
            <person name="Velt A."/>
            <person name="Avia K."/>
            <person name="Holtgrawe D."/>
            <person name="Grimplet J."/>
            <person name="Matus J.T."/>
            <person name="Ware D."/>
            <person name="Wu X."/>
            <person name="Wang H."/>
            <person name="Liu C."/>
            <person name="Fang Y."/>
            <person name="Rustenholz C."/>
            <person name="Cheng Z."/>
            <person name="Xiao H."/>
            <person name="Zhou Y."/>
        </authorList>
    </citation>
    <scope>NUCLEOTIDE SEQUENCE [LARGE SCALE GENOMIC DNA]</scope>
    <source>
        <strain evidence="5">cv. Pinot noir / PN40024</strain>
        <tissue evidence="4">Leaf</tissue>
    </source>
</reference>
<feature type="region of interest" description="Disordered" evidence="2">
    <location>
        <begin position="179"/>
        <end position="206"/>
    </location>
</feature>
<dbReference type="Proteomes" id="UP001227230">
    <property type="component" value="Chromosome 7"/>
</dbReference>
<name>A0ABY9C4K6_VITVI</name>
<dbReference type="Pfam" id="PF11250">
    <property type="entry name" value="FAF"/>
    <property type="match status" value="1"/>
</dbReference>
<feature type="domain" description="FAF" evidence="3">
    <location>
        <begin position="187"/>
        <end position="241"/>
    </location>
</feature>
<evidence type="ECO:0000259" key="3">
    <source>
        <dbReference type="Pfam" id="PF11250"/>
    </source>
</evidence>
<feature type="region of interest" description="Disordered" evidence="2">
    <location>
        <begin position="30"/>
        <end position="75"/>
    </location>
</feature>
<keyword evidence="5" id="KW-1185">Reference proteome</keyword>
<evidence type="ECO:0000313" key="5">
    <source>
        <dbReference type="Proteomes" id="UP001227230"/>
    </source>
</evidence>
<dbReference type="InterPro" id="IPR021410">
    <property type="entry name" value="FAF"/>
</dbReference>
<dbReference type="InterPro" id="IPR046431">
    <property type="entry name" value="FAF_dom"/>
</dbReference>
<sequence length="353" mass="38804">MSSSVCQGLQSCLEPRLVEQRVLRLKLSPPASSFSRSFGLAQRPGSSTSDSREAHEKSHTEENNKNNKDKNNDKVVDDCNIKSQKNGELGGWSFIQALSNTSLSFKEVLDTDKVYVHPLVKRSSSMLSAKSLEMCTESLGSESGTGISQSSHEVSSPSWRNSEKFAVRELSEVQKTGMKNKMTRSTSFPPPLTSISSRGGGGLQVRPHREDGRLVIEAVAIPACHSYFHADRSDGRLRLQLLKDCFQNCNNEATKEEDDEQVVEEDGEVEADEEAVEGGGNEDESDETDGESAHWGEEEKEEEEEEEEMEGTGGNVAGEIELGKLPRPSRCMEGGGHTNNSLMNWESIWVATS</sequence>
<evidence type="ECO:0000313" key="4">
    <source>
        <dbReference type="EMBL" id="WJZ90193.1"/>
    </source>
</evidence>
<feature type="compositionally biased region" description="Polar residues" evidence="2">
    <location>
        <begin position="183"/>
        <end position="197"/>
    </location>
</feature>
<evidence type="ECO:0000256" key="2">
    <source>
        <dbReference type="SAM" id="MobiDB-lite"/>
    </source>
</evidence>
<dbReference type="EMBL" id="CP126654">
    <property type="protein sequence ID" value="WJZ90193.1"/>
    <property type="molecule type" value="Genomic_DNA"/>
</dbReference>
<protein>
    <recommendedName>
        <fullName evidence="3">FAF domain-containing protein</fullName>
    </recommendedName>
</protein>
<feature type="compositionally biased region" description="Basic and acidic residues" evidence="2">
    <location>
        <begin position="50"/>
        <end position="75"/>
    </location>
</feature>
<feature type="compositionally biased region" description="Acidic residues" evidence="2">
    <location>
        <begin position="255"/>
        <end position="290"/>
    </location>
</feature>
<organism evidence="4 5">
    <name type="scientific">Vitis vinifera</name>
    <name type="common">Grape</name>
    <dbReference type="NCBI Taxonomy" id="29760"/>
    <lineage>
        <taxon>Eukaryota</taxon>
        <taxon>Viridiplantae</taxon>
        <taxon>Streptophyta</taxon>
        <taxon>Embryophyta</taxon>
        <taxon>Tracheophyta</taxon>
        <taxon>Spermatophyta</taxon>
        <taxon>Magnoliopsida</taxon>
        <taxon>eudicotyledons</taxon>
        <taxon>Gunneridae</taxon>
        <taxon>Pentapetalae</taxon>
        <taxon>rosids</taxon>
        <taxon>Vitales</taxon>
        <taxon>Vitaceae</taxon>
        <taxon>Viteae</taxon>
        <taxon>Vitis</taxon>
    </lineage>
</organism>
<evidence type="ECO:0000256" key="1">
    <source>
        <dbReference type="ARBA" id="ARBA00008690"/>
    </source>
</evidence>